<dbReference type="Proteomes" id="UP000254504">
    <property type="component" value="Chromosome"/>
</dbReference>
<comment type="pathway">
    <text evidence="2">Porphyrin-containing compound metabolism.</text>
</comment>
<comment type="catalytic activity">
    <reaction evidence="5">
        <text>siroheme + 2 H(+) = 12,18-didecarboxysiroheme + 2 CO2</text>
        <dbReference type="Rhea" id="RHEA:19093"/>
        <dbReference type="ChEBI" id="CHEBI:15378"/>
        <dbReference type="ChEBI" id="CHEBI:16526"/>
        <dbReference type="ChEBI" id="CHEBI:60052"/>
        <dbReference type="ChEBI" id="CHEBI:140497"/>
        <dbReference type="EC" id="4.1.1.111"/>
    </reaction>
</comment>
<evidence type="ECO:0000313" key="8">
    <source>
        <dbReference type="EMBL" id="AXK48502.1"/>
    </source>
</evidence>
<keyword evidence="1" id="KW-0456">Lyase</keyword>
<evidence type="ECO:0000259" key="6">
    <source>
        <dbReference type="Pfam" id="PF17805"/>
    </source>
</evidence>
<dbReference type="RefSeq" id="WP_115428037.1">
    <property type="nucleotide sequence ID" value="NZ_CP031367.1"/>
</dbReference>
<feature type="domain" description="Siroheme decarboxylase NirL-like HTH" evidence="7">
    <location>
        <begin position="12"/>
        <end position="56"/>
    </location>
</feature>
<evidence type="ECO:0000256" key="3">
    <source>
        <dbReference type="ARBA" id="ARBA00023457"/>
    </source>
</evidence>
<proteinExistence type="inferred from homology"/>
<evidence type="ECO:0000313" key="11">
    <source>
        <dbReference type="Proteomes" id="UP000289132"/>
    </source>
</evidence>
<comment type="similarity">
    <text evidence="3">Belongs to the Ahb/Nir family.</text>
</comment>
<evidence type="ECO:0000313" key="9">
    <source>
        <dbReference type="EMBL" id="RXJ89347.1"/>
    </source>
</evidence>
<dbReference type="InterPro" id="IPR040523">
    <property type="entry name" value="AsnC_trans_reg2"/>
</dbReference>
<dbReference type="Pfam" id="PF22451">
    <property type="entry name" value="NirdL-like_HTH"/>
    <property type="match status" value="1"/>
</dbReference>
<gene>
    <name evidence="8" type="ORF">ATR_0633</name>
    <name evidence="9" type="ORF">CRU87_09355</name>
</gene>
<dbReference type="AlphaFoldDB" id="A0AAD0QIF4"/>
<accession>A0AAD0QIF4</accession>
<feature type="domain" description="Siroheme decarboxylase AsnC-like ligand binding" evidence="6">
    <location>
        <begin position="235"/>
        <end position="320"/>
    </location>
</feature>
<dbReference type="EMBL" id="CP031367">
    <property type="protein sequence ID" value="AXK48502.1"/>
    <property type="molecule type" value="Genomic_DNA"/>
</dbReference>
<reference evidence="8 10" key="2">
    <citation type="submission" date="2018-07" db="EMBL/GenBank/DDBJ databases">
        <title>Complete genome of the Arcobacter trophiarum type strain LMG 25534.</title>
        <authorList>
            <person name="Miller W.G."/>
            <person name="Yee E."/>
        </authorList>
    </citation>
    <scope>NUCLEOTIDE SEQUENCE [LARGE SCALE GENOMIC DNA]</scope>
    <source>
        <strain evidence="8 10">LMG 25534</strain>
    </source>
</reference>
<dbReference type="Gene3D" id="3.30.70.3460">
    <property type="match status" value="2"/>
</dbReference>
<dbReference type="InterPro" id="IPR050684">
    <property type="entry name" value="HTH-Siroheme_Decarb"/>
</dbReference>
<dbReference type="Proteomes" id="UP000289132">
    <property type="component" value="Unassembled WGS sequence"/>
</dbReference>
<keyword evidence="11" id="KW-1185">Reference proteome</keyword>
<dbReference type="PANTHER" id="PTHR43413">
    <property type="entry name" value="TRANSCRIPTIONAL REGULATOR, ASNC FAMILY"/>
    <property type="match status" value="1"/>
</dbReference>
<reference evidence="9 11" key="1">
    <citation type="submission" date="2017-10" db="EMBL/GenBank/DDBJ databases">
        <title>Genomics of the genus Arcobacter.</title>
        <authorList>
            <person name="Perez-Cataluna A."/>
            <person name="Figueras M.J."/>
        </authorList>
    </citation>
    <scope>NUCLEOTIDE SEQUENCE [LARGE SCALE GENOMIC DNA]</scope>
    <source>
        <strain evidence="9 11">LMG 25534</strain>
    </source>
</reference>
<dbReference type="InterPro" id="IPR053953">
    <property type="entry name" value="NirdL-like_HTH"/>
</dbReference>
<name>A0AAD0QIF4_9BACT</name>
<protein>
    <recommendedName>
        <fullName evidence="4">siroheme decarboxylase</fullName>
        <ecNumber evidence="4">4.1.1.111</ecNumber>
    </recommendedName>
</protein>
<evidence type="ECO:0000256" key="5">
    <source>
        <dbReference type="ARBA" id="ARBA00048470"/>
    </source>
</evidence>
<sequence>MTQTVQLELKNEVLLRIQKNFPLTKKPFLDIANELHTTEERVLDILNEAKREGVIRQTSAIFDTKKLGYKSSLVAFEIANENIEEAVKILNAHPGISHNYERNHSFNIWFTIAVAPNSILGLEKSIEILAKKTKAKDFIVLPTLKLFKIAVKLDTTSKEEKQEELVKKSFTSLELQEYHYRFIKLLQKDIEFTSEPFKFIIDELNISYEELFGVVQEFLNSGVMRRFASILNHRKAGFSANAMVVWEIEEKDAQSIGEKAASFSAVSHCYLRPQYPNWKYNLFTMIHGKTTEETNRTIDDISKVIEYKNKMALYSSREFKKVRIVYFSDEFIKWEETNKN</sequence>
<evidence type="ECO:0000256" key="1">
    <source>
        <dbReference type="ARBA" id="ARBA00023239"/>
    </source>
</evidence>
<evidence type="ECO:0000256" key="2">
    <source>
        <dbReference type="ARBA" id="ARBA00023444"/>
    </source>
</evidence>
<evidence type="ECO:0000259" key="7">
    <source>
        <dbReference type="Pfam" id="PF22451"/>
    </source>
</evidence>
<dbReference type="PANTHER" id="PTHR43413:SF1">
    <property type="entry name" value="SIROHEME DECARBOXYLASE NIRL SUBUNIT"/>
    <property type="match status" value="1"/>
</dbReference>
<evidence type="ECO:0000256" key="4">
    <source>
        <dbReference type="ARBA" id="ARBA00023471"/>
    </source>
</evidence>
<feature type="domain" description="Siroheme decarboxylase AsnC-like ligand binding" evidence="6">
    <location>
        <begin position="66"/>
        <end position="148"/>
    </location>
</feature>
<dbReference type="Pfam" id="PF17805">
    <property type="entry name" value="AsnC_trans_reg2"/>
    <property type="match status" value="2"/>
</dbReference>
<evidence type="ECO:0000313" key="10">
    <source>
        <dbReference type="Proteomes" id="UP000254504"/>
    </source>
</evidence>
<dbReference type="KEGG" id="atp:ATR_0633"/>
<dbReference type="EMBL" id="PDKD01000024">
    <property type="protein sequence ID" value="RXJ89347.1"/>
    <property type="molecule type" value="Genomic_DNA"/>
</dbReference>
<dbReference type="GO" id="GO:0016829">
    <property type="term" value="F:lyase activity"/>
    <property type="evidence" value="ECO:0007669"/>
    <property type="project" value="UniProtKB-KW"/>
</dbReference>
<dbReference type="EC" id="4.1.1.111" evidence="4"/>
<organism evidence="8 10">
    <name type="scientific">Aliarcobacter trophiarum LMG 25534</name>
    <dbReference type="NCBI Taxonomy" id="1032241"/>
    <lineage>
        <taxon>Bacteria</taxon>
        <taxon>Pseudomonadati</taxon>
        <taxon>Campylobacterota</taxon>
        <taxon>Epsilonproteobacteria</taxon>
        <taxon>Campylobacterales</taxon>
        <taxon>Arcobacteraceae</taxon>
        <taxon>Aliarcobacter</taxon>
    </lineage>
</organism>